<feature type="region of interest" description="Disordered" evidence="1">
    <location>
        <begin position="80"/>
        <end position="144"/>
    </location>
</feature>
<keyword evidence="3" id="KW-1185">Reference proteome</keyword>
<organism evidence="2 3">
    <name type="scientific">Eragrostis curvula</name>
    <name type="common">weeping love grass</name>
    <dbReference type="NCBI Taxonomy" id="38414"/>
    <lineage>
        <taxon>Eukaryota</taxon>
        <taxon>Viridiplantae</taxon>
        <taxon>Streptophyta</taxon>
        <taxon>Embryophyta</taxon>
        <taxon>Tracheophyta</taxon>
        <taxon>Spermatophyta</taxon>
        <taxon>Magnoliopsida</taxon>
        <taxon>Liliopsida</taxon>
        <taxon>Poales</taxon>
        <taxon>Poaceae</taxon>
        <taxon>PACMAD clade</taxon>
        <taxon>Chloridoideae</taxon>
        <taxon>Eragrostideae</taxon>
        <taxon>Eragrostidinae</taxon>
        <taxon>Eragrostis</taxon>
    </lineage>
</organism>
<protein>
    <submittedName>
        <fullName evidence="2">Uncharacterized protein</fullName>
    </submittedName>
</protein>
<dbReference type="Gramene" id="TVU46814">
    <property type="protein sequence ID" value="TVU46814"/>
    <property type="gene ID" value="EJB05_06383"/>
</dbReference>
<dbReference type="AlphaFoldDB" id="A0A5J9WHQ5"/>
<feature type="compositionally biased region" description="Low complexity" evidence="1">
    <location>
        <begin position="1"/>
        <end position="15"/>
    </location>
</feature>
<feature type="region of interest" description="Disordered" evidence="1">
    <location>
        <begin position="1"/>
        <end position="57"/>
    </location>
</feature>
<evidence type="ECO:0000313" key="3">
    <source>
        <dbReference type="Proteomes" id="UP000324897"/>
    </source>
</evidence>
<dbReference type="Proteomes" id="UP000324897">
    <property type="component" value="Chromosome 5"/>
</dbReference>
<sequence length="144" mass="14981">GTRLAGAPEGAAHAPPRAPSPCTAPARTYSPPPTPGPKTFSGPTFHPTPPAPDGAARAVTCPSRGWAHHLHAPPSLFSFLPLLSVPPPLKNNELRTASQLLSTRRGTEPTAKEPSPNRFARSRRSQSGPAPSFPFEGGSKSEGV</sequence>
<comment type="caution">
    <text evidence="2">The sequence shown here is derived from an EMBL/GenBank/DDBJ whole genome shotgun (WGS) entry which is preliminary data.</text>
</comment>
<evidence type="ECO:0000313" key="2">
    <source>
        <dbReference type="EMBL" id="TVU46814.1"/>
    </source>
</evidence>
<proteinExistence type="predicted"/>
<gene>
    <name evidence="2" type="ORF">EJB05_06383</name>
</gene>
<name>A0A5J9WHQ5_9POAL</name>
<accession>A0A5J9WHQ5</accession>
<dbReference type="EMBL" id="RWGY01000004">
    <property type="protein sequence ID" value="TVU46814.1"/>
    <property type="molecule type" value="Genomic_DNA"/>
</dbReference>
<evidence type="ECO:0000256" key="1">
    <source>
        <dbReference type="SAM" id="MobiDB-lite"/>
    </source>
</evidence>
<reference evidence="2 3" key="1">
    <citation type="journal article" date="2019" name="Sci. Rep.">
        <title>A high-quality genome of Eragrostis curvula grass provides insights into Poaceae evolution and supports new strategies to enhance forage quality.</title>
        <authorList>
            <person name="Carballo J."/>
            <person name="Santos B.A.C.M."/>
            <person name="Zappacosta D."/>
            <person name="Garbus I."/>
            <person name="Selva J.P."/>
            <person name="Gallo C.A."/>
            <person name="Diaz A."/>
            <person name="Albertini E."/>
            <person name="Caccamo M."/>
            <person name="Echenique V."/>
        </authorList>
    </citation>
    <scope>NUCLEOTIDE SEQUENCE [LARGE SCALE GENOMIC DNA]</scope>
    <source>
        <strain evidence="3">cv. Victoria</strain>
        <tissue evidence="2">Leaf</tissue>
    </source>
</reference>
<feature type="non-terminal residue" evidence="2">
    <location>
        <position position="1"/>
    </location>
</feature>
<feature type="compositionally biased region" description="Polar residues" evidence="1">
    <location>
        <begin position="94"/>
        <end position="104"/>
    </location>
</feature>